<evidence type="ECO:0000256" key="1">
    <source>
        <dbReference type="SAM" id="MobiDB-lite"/>
    </source>
</evidence>
<evidence type="ECO:0000313" key="2">
    <source>
        <dbReference type="EMBL" id="GAT61063.1"/>
    </source>
</evidence>
<dbReference type="Proteomes" id="UP000815677">
    <property type="component" value="Unassembled WGS sequence"/>
</dbReference>
<dbReference type="EMBL" id="DF849975">
    <property type="protein sequence ID" value="GAT61063.1"/>
    <property type="molecule type" value="Genomic_DNA"/>
</dbReference>
<name>A0ABQ0MCK0_MYCCL</name>
<sequence length="715" mass="76333">MPSPGRAQAFSFSPNYDRDERRDAVPPSPRHPHNHARAPARLVSRPRSRPNQHPSTCRRCNRSMPPCRRHLSLGRRSTFPRPRIPARCTCTTTTLTSPSGYAPDSSPATAQSAPLLQPSPPPSSSTFLTPVGQARPLRELIKLSATRSTRRIPCYVGHLGSFAGFRSCSTYATVLSVLASASWSIRGENGQAGTNWCPCLLARIVAGSFWIVAERARAEPVNSLLIALSTALSVAYLCLWREKRALAAQVKAIWGACDVLDDGDTDGDGEAPSLVENARAHDADEGDGAASQVPGGHDEVQLVLPLQAGAVFNHAVPATMENRQLRDCTMPWEPPAIPPLQLESVVQATSAWYWHPAEEVLRLRMWPIVFETSCGTAEEVVAEVWSTVLEGDLGDEEPPICKGKGKAKAEPQDDADADEEPASNYRRQMGTSMDDGRPVDESFEGEAQAKRESVQPRESINGLWQNGAGPSRIPLEAMPEAKDIGSWRFVSAPRRQPPASLSANDALGGLDVDAAARDVTTIVEPGSPPNTVVSQIDSIDSSAISSSAHIADRTVAFANGIVGGASAAELVSRITVENAEADSDAAGKVGLGSPDDSAAVVPVLEMDDEEHHANETSLPKIDARGDKENRSSQRELAKPPSTPSRIIVAPASPARPLTSIENILGSTIESPGRQRTLVAATSPNDEHETSGAWLAGKAILGRSPAKGRARTGWEA</sequence>
<proteinExistence type="predicted"/>
<protein>
    <submittedName>
        <fullName evidence="2">Uncharacterized protein</fullName>
    </submittedName>
</protein>
<keyword evidence="3" id="KW-1185">Reference proteome</keyword>
<feature type="compositionally biased region" description="Basic residues" evidence="1">
    <location>
        <begin position="30"/>
        <end position="50"/>
    </location>
</feature>
<accession>A0ABQ0MCK0</accession>
<feature type="region of interest" description="Disordered" evidence="1">
    <location>
        <begin position="609"/>
        <end position="651"/>
    </location>
</feature>
<reference evidence="2" key="1">
    <citation type="submission" date="2014-09" db="EMBL/GenBank/DDBJ databases">
        <title>Genome sequence of the luminous mushroom Mycena chlorophos for searching fungal bioluminescence genes.</title>
        <authorList>
            <person name="Tanaka Y."/>
            <person name="Kasuga D."/>
            <person name="Oba Y."/>
            <person name="Hase S."/>
            <person name="Sato K."/>
            <person name="Oba Y."/>
            <person name="Sakakibara Y."/>
        </authorList>
    </citation>
    <scope>NUCLEOTIDE SEQUENCE</scope>
</reference>
<feature type="region of interest" description="Disordered" evidence="1">
    <location>
        <begin position="1"/>
        <end position="130"/>
    </location>
</feature>
<organism evidence="2 3">
    <name type="scientific">Mycena chlorophos</name>
    <name type="common">Agaric fungus</name>
    <name type="synonym">Agaricus chlorophos</name>
    <dbReference type="NCBI Taxonomy" id="658473"/>
    <lineage>
        <taxon>Eukaryota</taxon>
        <taxon>Fungi</taxon>
        <taxon>Dikarya</taxon>
        <taxon>Basidiomycota</taxon>
        <taxon>Agaricomycotina</taxon>
        <taxon>Agaricomycetes</taxon>
        <taxon>Agaricomycetidae</taxon>
        <taxon>Agaricales</taxon>
        <taxon>Marasmiineae</taxon>
        <taxon>Mycenaceae</taxon>
        <taxon>Mycena</taxon>
    </lineage>
</organism>
<feature type="region of interest" description="Disordered" evidence="1">
    <location>
        <begin position="394"/>
        <end position="472"/>
    </location>
</feature>
<feature type="compositionally biased region" description="Acidic residues" evidence="1">
    <location>
        <begin position="412"/>
        <end position="421"/>
    </location>
</feature>
<evidence type="ECO:0000313" key="3">
    <source>
        <dbReference type="Proteomes" id="UP000815677"/>
    </source>
</evidence>
<feature type="compositionally biased region" description="Basic and acidic residues" evidence="1">
    <location>
        <begin position="621"/>
        <end position="637"/>
    </location>
</feature>
<gene>
    <name evidence="2" type="ORF">MCHLO_17130</name>
</gene>